<accession>A0AA86J307</accession>
<name>A0AA86J307_9ACTN</name>
<geneLocation type="plasmid" evidence="1 2">
    <name>pYSPA8-1</name>
</geneLocation>
<dbReference type="EMBL" id="LC735414">
    <property type="protein sequence ID" value="BDT39497.1"/>
    <property type="molecule type" value="Genomic_DNA"/>
</dbReference>
<evidence type="ECO:0000313" key="2">
    <source>
        <dbReference type="Proteomes" id="UP001291653"/>
    </source>
</evidence>
<dbReference type="RefSeq" id="WP_323451980.1">
    <property type="nucleotide sequence ID" value="NZ_LC735414.1"/>
</dbReference>
<proteinExistence type="predicted"/>
<dbReference type="Proteomes" id="UP001291653">
    <property type="component" value="Plasmid pYSPA8-1"/>
</dbReference>
<evidence type="ECO:0000313" key="1">
    <source>
        <dbReference type="EMBL" id="BDT39497.1"/>
    </source>
</evidence>
<keyword evidence="2" id="KW-1185">Reference proteome</keyword>
<organism evidence="1 2">
    <name type="scientific">Streptomyces yaizuensis</name>
    <dbReference type="NCBI Taxonomy" id="2989713"/>
    <lineage>
        <taxon>Bacteria</taxon>
        <taxon>Bacillati</taxon>
        <taxon>Actinomycetota</taxon>
        <taxon>Actinomycetes</taxon>
        <taxon>Kitasatosporales</taxon>
        <taxon>Streptomycetaceae</taxon>
        <taxon>Streptomyces</taxon>
    </lineage>
</organism>
<dbReference type="AlphaFoldDB" id="A0AA86J307"/>
<reference evidence="1 2" key="1">
    <citation type="submission" date="2022-10" db="EMBL/GenBank/DDBJ databases">
        <title>Draft genome sequence of Streptomyces sp. YSPA8.</title>
        <authorList>
            <person name="Moriuchi R."/>
            <person name="Dohra H."/>
            <person name="Yamamura H."/>
            <person name="Kodani S."/>
        </authorList>
    </citation>
    <scope>NUCLEOTIDE SEQUENCE [LARGE SCALE GENOMIC DNA]</scope>
    <source>
        <strain evidence="1 2">YSPA8</strain>
        <plasmid evidence="1 2">pYSPA8-1</plasmid>
    </source>
</reference>
<sequence>MSGMWDEMHRDAEVFPAMYPEGGDRPLVCLGDARVEVEMESDGAGRPCLVVKVDRSRVGMGMAGMSPGGVLPVVLEIGGERVWRG</sequence>
<keyword evidence="1" id="KW-0614">Plasmid</keyword>
<gene>
    <name evidence="1" type="ORF">SYYSPA8_36895</name>
</gene>
<protein>
    <submittedName>
        <fullName evidence="1">Uncharacterized protein</fullName>
    </submittedName>
</protein>